<gene>
    <name evidence="1" type="ORF">LITE_LOCUS20317</name>
</gene>
<sequence>MVWVQLPNLPIEFINTEAVMRIAVTIGKPVRVDRATKLGVRGKFARVCG</sequence>
<dbReference type="PANTHER" id="PTHR31286">
    <property type="entry name" value="GLYCINE-RICH CELL WALL STRUCTURAL PROTEIN 1.8-LIKE"/>
    <property type="match status" value="1"/>
</dbReference>
<keyword evidence="2" id="KW-1185">Reference proteome</keyword>
<protein>
    <recommendedName>
        <fullName evidence="3">DUF4283 domain-containing protein</fullName>
    </recommendedName>
</protein>
<accession>A0AAV0KSK5</accession>
<dbReference type="PANTHER" id="PTHR31286:SF99">
    <property type="entry name" value="DUF4283 DOMAIN-CONTAINING PROTEIN"/>
    <property type="match status" value="1"/>
</dbReference>
<proteinExistence type="predicted"/>
<comment type="caution">
    <text evidence="1">The sequence shown here is derived from an EMBL/GenBank/DDBJ whole genome shotgun (WGS) entry which is preliminary data.</text>
</comment>
<evidence type="ECO:0000313" key="1">
    <source>
        <dbReference type="EMBL" id="CAI0425262.1"/>
    </source>
</evidence>
<dbReference type="EMBL" id="CAMGYJ010000005">
    <property type="protein sequence ID" value="CAI0425262.1"/>
    <property type="molecule type" value="Genomic_DNA"/>
</dbReference>
<feature type="non-terminal residue" evidence="1">
    <location>
        <position position="49"/>
    </location>
</feature>
<dbReference type="Proteomes" id="UP001154282">
    <property type="component" value="Unassembled WGS sequence"/>
</dbReference>
<name>A0AAV0KSK5_9ROSI</name>
<evidence type="ECO:0008006" key="3">
    <source>
        <dbReference type="Google" id="ProtNLM"/>
    </source>
</evidence>
<reference evidence="1" key="1">
    <citation type="submission" date="2022-08" db="EMBL/GenBank/DDBJ databases">
        <authorList>
            <person name="Gutierrez-Valencia J."/>
        </authorList>
    </citation>
    <scope>NUCLEOTIDE SEQUENCE</scope>
</reference>
<dbReference type="AlphaFoldDB" id="A0AAV0KSK5"/>
<organism evidence="1 2">
    <name type="scientific">Linum tenue</name>
    <dbReference type="NCBI Taxonomy" id="586396"/>
    <lineage>
        <taxon>Eukaryota</taxon>
        <taxon>Viridiplantae</taxon>
        <taxon>Streptophyta</taxon>
        <taxon>Embryophyta</taxon>
        <taxon>Tracheophyta</taxon>
        <taxon>Spermatophyta</taxon>
        <taxon>Magnoliopsida</taxon>
        <taxon>eudicotyledons</taxon>
        <taxon>Gunneridae</taxon>
        <taxon>Pentapetalae</taxon>
        <taxon>rosids</taxon>
        <taxon>fabids</taxon>
        <taxon>Malpighiales</taxon>
        <taxon>Linaceae</taxon>
        <taxon>Linum</taxon>
    </lineage>
</organism>
<evidence type="ECO:0000313" key="2">
    <source>
        <dbReference type="Proteomes" id="UP001154282"/>
    </source>
</evidence>
<dbReference type="InterPro" id="IPR040256">
    <property type="entry name" value="At4g02000-like"/>
</dbReference>